<protein>
    <submittedName>
        <fullName evidence="1">Transposase</fullName>
    </submittedName>
</protein>
<evidence type="ECO:0000313" key="1">
    <source>
        <dbReference type="EMBL" id="AFJ91401.1"/>
    </source>
</evidence>
<dbReference type="EMBL" id="JQ665880">
    <property type="protein sequence ID" value="AFJ91401.1"/>
    <property type="molecule type" value="Genomic_DNA"/>
</dbReference>
<sequence length="38" mass="4337">MTADFNALWKDPDTPSRGRKRLMAHIIEDVTLLKLPAD</sequence>
<gene>
    <name evidence="1" type="ORF">pHRC017_0268</name>
</gene>
<accession>I2E1N3</accession>
<name>I2E1N3_RHIML</name>
<dbReference type="AlphaFoldDB" id="I2E1N3"/>
<proteinExistence type="predicted"/>
<organism evidence="1">
    <name type="scientific">Rhizobium meliloti</name>
    <name type="common">Ensifer meliloti</name>
    <name type="synonym">Sinorhizobium meliloti</name>
    <dbReference type="NCBI Taxonomy" id="382"/>
    <lineage>
        <taxon>Bacteria</taxon>
        <taxon>Pseudomonadati</taxon>
        <taxon>Pseudomonadota</taxon>
        <taxon>Alphaproteobacteria</taxon>
        <taxon>Hyphomicrobiales</taxon>
        <taxon>Rhizobiaceae</taxon>
        <taxon>Sinorhizobium/Ensifer group</taxon>
        <taxon>Sinorhizobium</taxon>
    </lineage>
</organism>
<keyword evidence="1" id="KW-0614">Plasmid</keyword>
<geneLocation type="plasmid" evidence="1">
    <name>pHRC017</name>
</geneLocation>
<reference evidence="1" key="1">
    <citation type="journal article" date="2012" name="Mol. Plant Microbe Interact.">
        <title>Rhizobial plasmids that cause impaired symbiotic nitrogen fixation and enhanced host invasion.</title>
        <authorList>
            <person name="Crook M.B."/>
            <person name="Lindsay D.P."/>
            <person name="Biggs M.B."/>
            <person name="Bentley J.S."/>
            <person name="Price J.C."/>
            <person name="Clement S.C."/>
            <person name="Clement M.J."/>
            <person name="Long S.R."/>
            <person name="Griffitts J.S."/>
        </authorList>
    </citation>
    <scope>NUCLEOTIDE SEQUENCE</scope>
    <source>
        <strain evidence="1">C017</strain>
        <plasmid evidence="1">pHRC017</plasmid>
    </source>
</reference>